<dbReference type="PROSITE" id="PS50893">
    <property type="entry name" value="ABC_TRANSPORTER_2"/>
    <property type="match status" value="1"/>
</dbReference>
<name>A0A4R2HX60_9ACTN</name>
<comment type="caution">
    <text evidence="6">The sequence shown here is derived from an EMBL/GenBank/DDBJ whole genome shotgun (WGS) entry which is preliminary data.</text>
</comment>
<dbReference type="InterPro" id="IPR027417">
    <property type="entry name" value="P-loop_NTPase"/>
</dbReference>
<evidence type="ECO:0000313" key="7">
    <source>
        <dbReference type="Proteomes" id="UP000294508"/>
    </source>
</evidence>
<dbReference type="PANTHER" id="PTHR43335:SF4">
    <property type="entry name" value="ABC TRANSPORTER, ATP-BINDING PROTEIN"/>
    <property type="match status" value="1"/>
</dbReference>
<gene>
    <name evidence="6" type="ORF">EV652_101965</name>
</gene>
<organism evidence="6 7">
    <name type="scientific">Kribbella steppae</name>
    <dbReference type="NCBI Taxonomy" id="2512223"/>
    <lineage>
        <taxon>Bacteria</taxon>
        <taxon>Bacillati</taxon>
        <taxon>Actinomycetota</taxon>
        <taxon>Actinomycetes</taxon>
        <taxon>Propionibacteriales</taxon>
        <taxon>Kribbellaceae</taxon>
        <taxon>Kribbella</taxon>
    </lineage>
</organism>
<dbReference type="InterPro" id="IPR017871">
    <property type="entry name" value="ABC_transporter-like_CS"/>
</dbReference>
<dbReference type="OrthoDB" id="9804819at2"/>
<dbReference type="GO" id="GO:0005524">
    <property type="term" value="F:ATP binding"/>
    <property type="evidence" value="ECO:0007669"/>
    <property type="project" value="UniProtKB-KW"/>
</dbReference>
<dbReference type="InterPro" id="IPR003439">
    <property type="entry name" value="ABC_transporter-like_ATP-bd"/>
</dbReference>
<sequence>MITAQELSKRYGPTTVVHDVSFSCEPGTITGFLGPNGAGKSTTLRMITGLTRPDRGTATIDGRAYAELGNPSRVVGSLLDASAMHSGRSGRATLRIAADLAGAGRGEVDRVLELVGLSGRAADRRVGAYSLGMRQRLGIGQALIARPRALILDEPANGLDPDGIAWMRTLLRDFAGSGGTVLLSSHLLGEVQATVDRLVMIASGRVVAHGTLDDLLTSTGVVVRATDMPALRTMLDRVGATHHLHDDGAVLVEHDDDLDAERIARLASQAGVLLVELRHSDRAGLEQLFFSLTGGAGSPQTLETVR</sequence>
<comment type="similarity">
    <text evidence="1">Belongs to the ABC transporter superfamily.</text>
</comment>
<evidence type="ECO:0000256" key="2">
    <source>
        <dbReference type="ARBA" id="ARBA00022448"/>
    </source>
</evidence>
<evidence type="ECO:0000259" key="5">
    <source>
        <dbReference type="PROSITE" id="PS50893"/>
    </source>
</evidence>
<evidence type="ECO:0000256" key="4">
    <source>
        <dbReference type="ARBA" id="ARBA00022840"/>
    </source>
</evidence>
<dbReference type="PROSITE" id="PS00211">
    <property type="entry name" value="ABC_TRANSPORTER_1"/>
    <property type="match status" value="1"/>
</dbReference>
<evidence type="ECO:0000313" key="6">
    <source>
        <dbReference type="EMBL" id="TCO36074.1"/>
    </source>
</evidence>
<dbReference type="Proteomes" id="UP000294508">
    <property type="component" value="Unassembled WGS sequence"/>
</dbReference>
<keyword evidence="7" id="KW-1185">Reference proteome</keyword>
<keyword evidence="4 6" id="KW-0067">ATP-binding</keyword>
<proteinExistence type="inferred from homology"/>
<dbReference type="InterPro" id="IPR003593">
    <property type="entry name" value="AAA+_ATPase"/>
</dbReference>
<dbReference type="SMART" id="SM00382">
    <property type="entry name" value="AAA"/>
    <property type="match status" value="1"/>
</dbReference>
<dbReference type="RefSeq" id="WP_132207671.1">
    <property type="nucleotide sequence ID" value="NZ_SLWN01000001.1"/>
</dbReference>
<evidence type="ECO:0000256" key="1">
    <source>
        <dbReference type="ARBA" id="ARBA00005417"/>
    </source>
</evidence>
<evidence type="ECO:0000256" key="3">
    <source>
        <dbReference type="ARBA" id="ARBA00022741"/>
    </source>
</evidence>
<accession>A0A4R2HX60</accession>
<dbReference type="SUPFAM" id="SSF52540">
    <property type="entry name" value="P-loop containing nucleoside triphosphate hydrolases"/>
    <property type="match status" value="1"/>
</dbReference>
<protein>
    <submittedName>
        <fullName evidence="6">ABC-2 type transport system ATP-binding protein</fullName>
    </submittedName>
</protein>
<dbReference type="EMBL" id="SLWN01000001">
    <property type="protein sequence ID" value="TCO36074.1"/>
    <property type="molecule type" value="Genomic_DNA"/>
</dbReference>
<dbReference type="AlphaFoldDB" id="A0A4R2HX60"/>
<dbReference type="GO" id="GO:0016887">
    <property type="term" value="F:ATP hydrolysis activity"/>
    <property type="evidence" value="ECO:0007669"/>
    <property type="project" value="InterPro"/>
</dbReference>
<reference evidence="6 7" key="1">
    <citation type="journal article" date="2015" name="Stand. Genomic Sci.">
        <title>Genomic Encyclopedia of Bacterial and Archaeal Type Strains, Phase III: the genomes of soil and plant-associated and newly described type strains.</title>
        <authorList>
            <person name="Whitman W.B."/>
            <person name="Woyke T."/>
            <person name="Klenk H.P."/>
            <person name="Zhou Y."/>
            <person name="Lilburn T.G."/>
            <person name="Beck B.J."/>
            <person name="De Vos P."/>
            <person name="Vandamme P."/>
            <person name="Eisen J.A."/>
            <person name="Garrity G."/>
            <person name="Hugenholtz P."/>
            <person name="Kyrpides N.C."/>
        </authorList>
    </citation>
    <scope>NUCLEOTIDE SEQUENCE [LARGE SCALE GENOMIC DNA]</scope>
    <source>
        <strain evidence="6 7">VKM Ac-2572</strain>
    </source>
</reference>
<dbReference type="Gene3D" id="3.40.50.300">
    <property type="entry name" value="P-loop containing nucleotide triphosphate hydrolases"/>
    <property type="match status" value="1"/>
</dbReference>
<feature type="domain" description="ABC transporter" evidence="5">
    <location>
        <begin position="2"/>
        <end position="228"/>
    </location>
</feature>
<keyword evidence="2" id="KW-0813">Transport</keyword>
<dbReference type="Pfam" id="PF00005">
    <property type="entry name" value="ABC_tran"/>
    <property type="match status" value="1"/>
</dbReference>
<keyword evidence="3" id="KW-0547">Nucleotide-binding</keyword>
<dbReference type="PANTHER" id="PTHR43335">
    <property type="entry name" value="ABC TRANSPORTER, ATP-BINDING PROTEIN"/>
    <property type="match status" value="1"/>
</dbReference>